<evidence type="ECO:0000259" key="6">
    <source>
        <dbReference type="Pfam" id="PF00849"/>
    </source>
</evidence>
<organism evidence="7 8">
    <name type="scientific">Vibrio metschnikovii</name>
    <dbReference type="NCBI Taxonomy" id="28172"/>
    <lineage>
        <taxon>Bacteria</taxon>
        <taxon>Pseudomonadati</taxon>
        <taxon>Pseudomonadota</taxon>
        <taxon>Gammaproteobacteria</taxon>
        <taxon>Vibrionales</taxon>
        <taxon>Vibrionaceae</taxon>
        <taxon>Vibrio</taxon>
    </lineage>
</organism>
<dbReference type="Pfam" id="PF00849">
    <property type="entry name" value="PseudoU_synth_2"/>
    <property type="match status" value="1"/>
</dbReference>
<dbReference type="InterPro" id="IPR006145">
    <property type="entry name" value="PsdUridine_synth_RsuA/RluA"/>
</dbReference>
<dbReference type="PANTHER" id="PTHR47683">
    <property type="entry name" value="PSEUDOURIDINE SYNTHASE FAMILY PROTEIN-RELATED"/>
    <property type="match status" value="1"/>
</dbReference>
<comment type="similarity">
    <text evidence="1 4">Belongs to the pseudouridine synthase RsuA family.</text>
</comment>
<dbReference type="InterPro" id="IPR020103">
    <property type="entry name" value="PsdUridine_synth_cat_dom_sf"/>
</dbReference>
<dbReference type="InterPro" id="IPR050343">
    <property type="entry name" value="RsuA_PseudoU_synthase"/>
</dbReference>
<dbReference type="EMBL" id="JACRUP010000011">
    <property type="protein sequence ID" value="MBC5852166.1"/>
    <property type="molecule type" value="Genomic_DNA"/>
</dbReference>
<comment type="caution">
    <text evidence="7">The sequence shown here is derived from an EMBL/GenBank/DDBJ whole genome shotgun (WGS) entry which is preliminary data.</text>
</comment>
<evidence type="ECO:0000313" key="7">
    <source>
        <dbReference type="EMBL" id="MBC5852166.1"/>
    </source>
</evidence>
<dbReference type="InterPro" id="IPR042092">
    <property type="entry name" value="PsdUridine_s_RsuA/RluB/E/F_cat"/>
</dbReference>
<dbReference type="Gene3D" id="3.30.70.1560">
    <property type="entry name" value="Alpha-L RNA-binding motif"/>
    <property type="match status" value="1"/>
</dbReference>
<evidence type="ECO:0000313" key="8">
    <source>
        <dbReference type="Proteomes" id="UP000615796"/>
    </source>
</evidence>
<dbReference type="GO" id="GO:0003723">
    <property type="term" value="F:RNA binding"/>
    <property type="evidence" value="ECO:0007669"/>
    <property type="project" value="InterPro"/>
</dbReference>
<dbReference type="InterPro" id="IPR000748">
    <property type="entry name" value="PsdUridine_synth_RsuA/RluB/E/F"/>
</dbReference>
<evidence type="ECO:0000256" key="2">
    <source>
        <dbReference type="ARBA" id="ARBA00022552"/>
    </source>
</evidence>
<dbReference type="InterPro" id="IPR020094">
    <property type="entry name" value="TruA/RsuA/RluB/E/F_N"/>
</dbReference>
<dbReference type="GO" id="GO:0001522">
    <property type="term" value="P:pseudouridine synthesis"/>
    <property type="evidence" value="ECO:0007669"/>
    <property type="project" value="InterPro"/>
</dbReference>
<dbReference type="GO" id="GO:0009982">
    <property type="term" value="F:pseudouridine synthase activity"/>
    <property type="evidence" value="ECO:0007669"/>
    <property type="project" value="InterPro"/>
</dbReference>
<dbReference type="Proteomes" id="UP000615796">
    <property type="component" value="Unassembled WGS sequence"/>
</dbReference>
<dbReference type="SUPFAM" id="SSF55120">
    <property type="entry name" value="Pseudouridine synthase"/>
    <property type="match status" value="1"/>
</dbReference>
<proteinExistence type="inferred from homology"/>
<dbReference type="PROSITE" id="PS01149">
    <property type="entry name" value="PSI_RSU"/>
    <property type="match status" value="1"/>
</dbReference>
<dbReference type="PANTHER" id="PTHR47683:SF2">
    <property type="entry name" value="RNA-BINDING S4 DOMAIN-CONTAINING PROTEIN"/>
    <property type="match status" value="1"/>
</dbReference>
<gene>
    <name evidence="7" type="ORF">H8Q88_14760</name>
</gene>
<name>A0A9X0RBB7_VIBME</name>
<dbReference type="NCBIfam" id="TIGR00093">
    <property type="entry name" value="pseudouridine synthase"/>
    <property type="match status" value="1"/>
</dbReference>
<dbReference type="GO" id="GO:0006364">
    <property type="term" value="P:rRNA processing"/>
    <property type="evidence" value="ECO:0007669"/>
    <property type="project" value="UniProtKB-KW"/>
</dbReference>
<accession>A0A9X0RBB7</accession>
<dbReference type="InterPro" id="IPR018496">
    <property type="entry name" value="PsdUridine_synth_RsuA/RluB_CS"/>
</dbReference>
<evidence type="ECO:0000256" key="4">
    <source>
        <dbReference type="RuleBase" id="RU003887"/>
    </source>
</evidence>
<reference evidence="7" key="1">
    <citation type="submission" date="2020-08" db="EMBL/GenBank/DDBJ databases">
        <title>Genome Sequencing and Pan-Genome Analysis of Migratory bird Vibrio Strains, Inner Mongolia.</title>
        <authorList>
            <person name="Zheng L."/>
        </authorList>
    </citation>
    <scope>NUCLEOTIDE SEQUENCE</scope>
    <source>
        <strain evidence="7">M13F</strain>
    </source>
</reference>
<sequence>MPSFNLVFRRAKHSLFLRQIKHSNTTHLHICKVLNMSSRSRRTLSGSSTTSAPAQFKRAERPKLAERPSFKRKKIASVPRSPDERKVIAFNKPYDTLSQFTDGQGRQTLADFITIKDIYAAGRLDRDSEGLMILTNDGVLQARLTQPKAKAPKTYWVQVEGEPQEADLEQLRRGVTLKDGPTLPAKVEIIKPPQVWERNPPVRFRAAIPTTWLAITIIEGRNRQVRRMTAHIGFPTLRLIRYSIGNTTLETLQPGEWREIDL</sequence>
<dbReference type="AlphaFoldDB" id="A0A9X0RBB7"/>
<evidence type="ECO:0000256" key="1">
    <source>
        <dbReference type="ARBA" id="ARBA00008348"/>
    </source>
</evidence>
<evidence type="ECO:0000256" key="3">
    <source>
        <dbReference type="ARBA" id="ARBA00023235"/>
    </source>
</evidence>
<keyword evidence="8" id="KW-1185">Reference proteome</keyword>
<feature type="domain" description="Pseudouridine synthase RsuA/RluA-like" evidence="6">
    <location>
        <begin position="87"/>
        <end position="231"/>
    </location>
</feature>
<dbReference type="EC" id="5.4.99.-" evidence="4"/>
<dbReference type="GO" id="GO:0140098">
    <property type="term" value="F:catalytic activity, acting on RNA"/>
    <property type="evidence" value="ECO:0007669"/>
    <property type="project" value="UniProtKB-ARBA"/>
</dbReference>
<dbReference type="Gene3D" id="3.30.70.580">
    <property type="entry name" value="Pseudouridine synthase I, catalytic domain, N-terminal subdomain"/>
    <property type="match status" value="1"/>
</dbReference>
<evidence type="ECO:0000256" key="5">
    <source>
        <dbReference type="SAM" id="MobiDB-lite"/>
    </source>
</evidence>
<keyword evidence="2" id="KW-0698">rRNA processing</keyword>
<feature type="region of interest" description="Disordered" evidence="5">
    <location>
        <begin position="41"/>
        <end position="63"/>
    </location>
</feature>
<keyword evidence="3 4" id="KW-0413">Isomerase</keyword>
<protein>
    <recommendedName>
        <fullName evidence="4">Pseudouridine synthase</fullName>
        <ecNumber evidence="4">5.4.99.-</ecNumber>
    </recommendedName>
</protein>